<dbReference type="InterPro" id="IPR050638">
    <property type="entry name" value="AA-Vitamin_Transporters"/>
</dbReference>
<evidence type="ECO:0000259" key="6">
    <source>
        <dbReference type="Pfam" id="PF00892"/>
    </source>
</evidence>
<dbReference type="RefSeq" id="WP_222988030.1">
    <property type="nucleotide sequence ID" value="NZ_JAINVV010000001.1"/>
</dbReference>
<dbReference type="InterPro" id="IPR000620">
    <property type="entry name" value="EamA_dom"/>
</dbReference>
<gene>
    <name evidence="7" type="ORF">K7G82_01445</name>
</gene>
<evidence type="ECO:0000256" key="2">
    <source>
        <dbReference type="ARBA" id="ARBA00022692"/>
    </source>
</evidence>
<protein>
    <submittedName>
        <fullName evidence="7">DMT family transporter</fullName>
    </submittedName>
</protein>
<dbReference type="PANTHER" id="PTHR32322:SF9">
    <property type="entry name" value="AMINO-ACID METABOLITE EFFLUX PUMP-RELATED"/>
    <property type="match status" value="1"/>
</dbReference>
<dbReference type="Proteomes" id="UP000706039">
    <property type="component" value="Unassembled WGS sequence"/>
</dbReference>
<name>A0ABS7PLI3_9SPHN</name>
<feature type="transmembrane region" description="Helical" evidence="5">
    <location>
        <begin position="131"/>
        <end position="147"/>
    </location>
</feature>
<dbReference type="SUPFAM" id="SSF103481">
    <property type="entry name" value="Multidrug resistance efflux transporter EmrE"/>
    <property type="match status" value="2"/>
</dbReference>
<reference evidence="7 8" key="1">
    <citation type="submission" date="2021-08" db="EMBL/GenBank/DDBJ databases">
        <authorList>
            <person name="Tuo L."/>
        </authorList>
    </citation>
    <scope>NUCLEOTIDE SEQUENCE [LARGE SCALE GENOMIC DNA]</scope>
    <source>
        <strain evidence="7 8">JCM 31229</strain>
    </source>
</reference>
<accession>A0ABS7PLI3</accession>
<proteinExistence type="predicted"/>
<feature type="transmembrane region" description="Helical" evidence="5">
    <location>
        <begin position="12"/>
        <end position="34"/>
    </location>
</feature>
<dbReference type="InterPro" id="IPR037185">
    <property type="entry name" value="EmrE-like"/>
</dbReference>
<sequence length="310" mass="32833">MTNGDRRMSAGDWIILLVLTILWGGAFIFIEIALRGFPPMTLVFVRLTLATALLWGYLRLLGRRVPGGVAMWRDYFILGFLNLAFPFILVTWGMTEISAGLASILNATTPLWGVLVAHLLTHDEKATPAKLIGIGFGVVGVAVMMGADALDGVGANLLAQIACLVASLSYALAVIHGRRFADRGVAPIEVATGHLAAAALLMLPLAIVFDRPWTLPIPGVDALFGMVCLVILSTAIAYMLYFRLLASAGATNSLLVTFLIPVFTVMLAALVLDETTTARQWAGMALIALGLVAIDGRLSRGRAAPAAPPG</sequence>
<evidence type="ECO:0000313" key="8">
    <source>
        <dbReference type="Proteomes" id="UP000706039"/>
    </source>
</evidence>
<keyword evidence="3 5" id="KW-1133">Transmembrane helix</keyword>
<feature type="transmembrane region" description="Helical" evidence="5">
    <location>
        <begin position="153"/>
        <end position="173"/>
    </location>
</feature>
<comment type="subcellular location">
    <subcellularLocation>
        <location evidence="1">Membrane</location>
        <topology evidence="1">Multi-pass membrane protein</topology>
    </subcellularLocation>
</comment>
<evidence type="ECO:0000256" key="3">
    <source>
        <dbReference type="ARBA" id="ARBA00022989"/>
    </source>
</evidence>
<feature type="domain" description="EamA" evidence="6">
    <location>
        <begin position="159"/>
        <end position="293"/>
    </location>
</feature>
<dbReference type="EMBL" id="JAINVV010000001">
    <property type="protein sequence ID" value="MBY8820934.1"/>
    <property type="molecule type" value="Genomic_DNA"/>
</dbReference>
<dbReference type="PANTHER" id="PTHR32322">
    <property type="entry name" value="INNER MEMBRANE TRANSPORTER"/>
    <property type="match status" value="1"/>
</dbReference>
<feature type="transmembrane region" description="Helical" evidence="5">
    <location>
        <begin position="74"/>
        <end position="94"/>
    </location>
</feature>
<feature type="transmembrane region" description="Helical" evidence="5">
    <location>
        <begin position="278"/>
        <end position="294"/>
    </location>
</feature>
<organism evidence="7 8">
    <name type="scientific">Sphingomonas colocasiae</name>
    <dbReference type="NCBI Taxonomy" id="1848973"/>
    <lineage>
        <taxon>Bacteria</taxon>
        <taxon>Pseudomonadati</taxon>
        <taxon>Pseudomonadota</taxon>
        <taxon>Alphaproteobacteria</taxon>
        <taxon>Sphingomonadales</taxon>
        <taxon>Sphingomonadaceae</taxon>
        <taxon>Sphingomonas</taxon>
    </lineage>
</organism>
<evidence type="ECO:0000256" key="1">
    <source>
        <dbReference type="ARBA" id="ARBA00004141"/>
    </source>
</evidence>
<keyword evidence="2 5" id="KW-0812">Transmembrane</keyword>
<feature type="transmembrane region" description="Helical" evidence="5">
    <location>
        <begin position="185"/>
        <end position="207"/>
    </location>
</feature>
<evidence type="ECO:0000313" key="7">
    <source>
        <dbReference type="EMBL" id="MBY8820934.1"/>
    </source>
</evidence>
<feature type="transmembrane region" description="Helical" evidence="5">
    <location>
        <begin position="222"/>
        <end position="242"/>
    </location>
</feature>
<feature type="domain" description="EamA" evidence="6">
    <location>
        <begin position="15"/>
        <end position="145"/>
    </location>
</feature>
<feature type="transmembrane region" description="Helical" evidence="5">
    <location>
        <begin position="100"/>
        <end position="119"/>
    </location>
</feature>
<feature type="transmembrane region" description="Helical" evidence="5">
    <location>
        <begin position="40"/>
        <end position="62"/>
    </location>
</feature>
<evidence type="ECO:0000256" key="4">
    <source>
        <dbReference type="ARBA" id="ARBA00023136"/>
    </source>
</evidence>
<dbReference type="Pfam" id="PF00892">
    <property type="entry name" value="EamA"/>
    <property type="match status" value="2"/>
</dbReference>
<comment type="caution">
    <text evidence="7">The sequence shown here is derived from an EMBL/GenBank/DDBJ whole genome shotgun (WGS) entry which is preliminary data.</text>
</comment>
<feature type="transmembrane region" description="Helical" evidence="5">
    <location>
        <begin position="254"/>
        <end position="272"/>
    </location>
</feature>
<evidence type="ECO:0000256" key="5">
    <source>
        <dbReference type="SAM" id="Phobius"/>
    </source>
</evidence>
<keyword evidence="4 5" id="KW-0472">Membrane</keyword>
<keyword evidence="8" id="KW-1185">Reference proteome</keyword>